<evidence type="ECO:0000256" key="1">
    <source>
        <dbReference type="ARBA" id="ARBA00009809"/>
    </source>
</evidence>
<evidence type="ECO:0000256" key="6">
    <source>
        <dbReference type="RuleBase" id="RU003679"/>
    </source>
</evidence>
<feature type="active site" description="Nucleophile" evidence="4">
    <location>
        <position position="238"/>
    </location>
</feature>
<dbReference type="AlphaFoldDB" id="A0A414CEV8"/>
<dbReference type="InterPro" id="IPR026283">
    <property type="entry name" value="B-gal_1-like"/>
</dbReference>
<dbReference type="PANTHER" id="PTHR23421">
    <property type="entry name" value="BETA-GALACTOSIDASE RELATED"/>
    <property type="match status" value="1"/>
</dbReference>
<gene>
    <name evidence="10" type="ORF">DW820_10185</name>
</gene>
<dbReference type="Gene3D" id="2.60.120.260">
    <property type="entry name" value="Galactose-binding domain-like"/>
    <property type="match status" value="2"/>
</dbReference>
<name>A0A414CEV8_STRPA</name>
<dbReference type="Pfam" id="PF01301">
    <property type="entry name" value="Glyco_hydro_35"/>
    <property type="match status" value="1"/>
</dbReference>
<evidence type="ECO:0000256" key="4">
    <source>
        <dbReference type="PIRSR" id="PIRSR006336-1"/>
    </source>
</evidence>
<proteinExistence type="inferred from homology"/>
<dbReference type="SUPFAM" id="SSF49785">
    <property type="entry name" value="Galactose-binding domain-like"/>
    <property type="match status" value="1"/>
</dbReference>
<dbReference type="Proteomes" id="UP000285773">
    <property type="component" value="Unassembled WGS sequence"/>
</dbReference>
<evidence type="ECO:0000259" key="9">
    <source>
        <dbReference type="Pfam" id="PF21467"/>
    </source>
</evidence>
<keyword evidence="3 5" id="KW-0326">Glycosidase</keyword>
<keyword evidence="2 5" id="KW-0378">Hydrolase</keyword>
<dbReference type="PRINTS" id="PR00742">
    <property type="entry name" value="GLHYDRLASE35"/>
</dbReference>
<dbReference type="EMBL" id="QSIO01000005">
    <property type="protein sequence ID" value="RHC93550.1"/>
    <property type="molecule type" value="Genomic_DNA"/>
</dbReference>
<comment type="similarity">
    <text evidence="1 6">Belongs to the glycosyl hydrolase 35 family.</text>
</comment>
<comment type="caution">
    <text evidence="10">The sequence shown here is derived from an EMBL/GenBank/DDBJ whole genome shotgun (WGS) entry which is preliminary data.</text>
</comment>
<dbReference type="InterPro" id="IPR017853">
    <property type="entry name" value="GH"/>
</dbReference>
<evidence type="ECO:0000259" key="8">
    <source>
        <dbReference type="Pfam" id="PF21317"/>
    </source>
</evidence>
<protein>
    <recommendedName>
        <fullName evidence="5">Beta-galactosidase</fullName>
        <ecNumber evidence="5">3.2.1.23</ecNumber>
    </recommendedName>
</protein>
<feature type="domain" description="Glycoside hydrolase 35 catalytic" evidence="7">
    <location>
        <begin position="10"/>
        <end position="328"/>
    </location>
</feature>
<dbReference type="InterPro" id="IPR008979">
    <property type="entry name" value="Galactose-bd-like_sf"/>
</dbReference>
<reference evidence="10 11" key="1">
    <citation type="submission" date="2018-08" db="EMBL/GenBank/DDBJ databases">
        <title>A genome reference for cultivated species of the human gut microbiota.</title>
        <authorList>
            <person name="Zou Y."/>
            <person name="Xue W."/>
            <person name="Luo G."/>
        </authorList>
    </citation>
    <scope>NUCLEOTIDE SEQUENCE [LARGE SCALE GENOMIC DNA]</scope>
    <source>
        <strain evidence="10 11">AM33-3BH</strain>
    </source>
</reference>
<dbReference type="PIRSF" id="PIRSF006336">
    <property type="entry name" value="B-gal"/>
    <property type="match status" value="1"/>
</dbReference>
<dbReference type="PROSITE" id="PS01182">
    <property type="entry name" value="GLYCOSYL_HYDROL_F35"/>
    <property type="match status" value="1"/>
</dbReference>
<dbReference type="Gene3D" id="3.20.20.80">
    <property type="entry name" value="Glycosidases"/>
    <property type="match status" value="1"/>
</dbReference>
<dbReference type="GO" id="GO:0004565">
    <property type="term" value="F:beta-galactosidase activity"/>
    <property type="evidence" value="ECO:0007669"/>
    <property type="project" value="UniProtKB-EC"/>
</dbReference>
<dbReference type="GO" id="GO:0005975">
    <property type="term" value="P:carbohydrate metabolic process"/>
    <property type="evidence" value="ECO:0007669"/>
    <property type="project" value="InterPro"/>
</dbReference>
<dbReference type="Pfam" id="PF21467">
    <property type="entry name" value="BetaGal_gal-bd"/>
    <property type="match status" value="1"/>
</dbReference>
<dbReference type="InterPro" id="IPR019801">
    <property type="entry name" value="Glyco_hydro_35_CS"/>
</dbReference>
<evidence type="ECO:0000259" key="7">
    <source>
        <dbReference type="Pfam" id="PF01301"/>
    </source>
</evidence>
<evidence type="ECO:0000313" key="11">
    <source>
        <dbReference type="Proteomes" id="UP000285773"/>
    </source>
</evidence>
<feature type="domain" description="Beta-galactosidase galactose-binding" evidence="9">
    <location>
        <begin position="506"/>
        <end position="564"/>
    </location>
</feature>
<accession>A0A414CEV8</accession>
<evidence type="ECO:0000256" key="5">
    <source>
        <dbReference type="RuleBase" id="RU000675"/>
    </source>
</evidence>
<comment type="catalytic activity">
    <reaction evidence="5">
        <text>Hydrolysis of terminal non-reducing beta-D-galactose residues in beta-D-galactosides.</text>
        <dbReference type="EC" id="3.2.1.23"/>
    </reaction>
</comment>
<dbReference type="InterPro" id="IPR048913">
    <property type="entry name" value="BetaGal_gal-bd"/>
</dbReference>
<sequence length="595" mass="68689">MGVFEIRDAFYLKDQPFKILSGAIHYFRIDPADWYHSLYNLKALGFNTVETYVPWNAHEPRKGQFDFSGRLDLERFIQTAQSLGLYMIVRPSPFICAEWEFGGLPAWLLEEDLRIRSSDPAFIESVDRYYDRLLGLLTPYQVDQGGPILMMQVENEYGSYGEDKDYLRAIRDLMKEKGVTCPLFTSDGPWRATLRTGTLIEEDLFVTGNFGSKAAYNFGQMKEFFDEYGKKWPLMCMEFWDGWFTRWKEPVIQRDPEELAEAVHEVLELGSINLYMFHGGTNFGFMNGCSARGTLDLPQVTSYDYGALLNEQGNPTEKYYAIQKMMATYYPEHPQQEPLIKECLPEQTLQLVAKTSLFGNLDNLAQVETSLYPEKMEELGQTTGYLLYETDLELDAEEEKLRIIDGRDRVQIYLDDQHVATQYQTEIGEDLFIKGKKKAVTNLKILLENMGRVNYGHKLLADSQHKGIRTGVCVDLHFHLHWKQYPLDLQDLSQLDFSKEWQAGAPAFYRYDFQLDHTLDTYLDMTGFGKGVVFVNGHNLGRFWEVGPTTSLYVPHGFLKEGANSLIVFETEGRYQETLQLVQQPTFKEVKGENL</sequence>
<dbReference type="InterPro" id="IPR048912">
    <property type="entry name" value="BetaGal1-like_ABD1"/>
</dbReference>
<evidence type="ECO:0000256" key="3">
    <source>
        <dbReference type="ARBA" id="ARBA00023295"/>
    </source>
</evidence>
<evidence type="ECO:0000313" key="10">
    <source>
        <dbReference type="EMBL" id="RHC93550.1"/>
    </source>
</evidence>
<evidence type="ECO:0000256" key="2">
    <source>
        <dbReference type="ARBA" id="ARBA00022801"/>
    </source>
</evidence>
<feature type="domain" description="Beta-galactosidase 1-like first all-beta" evidence="8">
    <location>
        <begin position="373"/>
        <end position="488"/>
    </location>
</feature>
<dbReference type="SUPFAM" id="SSF51445">
    <property type="entry name" value="(Trans)glycosidases"/>
    <property type="match status" value="1"/>
</dbReference>
<dbReference type="InterPro" id="IPR031330">
    <property type="entry name" value="Gly_Hdrlase_35_cat"/>
</dbReference>
<dbReference type="FunFam" id="3.20.20.80:FF:000116">
    <property type="entry name" value="Beta-galactosidase 3"/>
    <property type="match status" value="1"/>
</dbReference>
<dbReference type="InterPro" id="IPR001944">
    <property type="entry name" value="Glycoside_Hdrlase_35"/>
</dbReference>
<feature type="active site" description="Proton donor" evidence="4">
    <location>
        <position position="156"/>
    </location>
</feature>
<dbReference type="RefSeq" id="WP_118096345.1">
    <property type="nucleotide sequence ID" value="NZ_QSIO01000005.1"/>
</dbReference>
<dbReference type="EC" id="3.2.1.23" evidence="5"/>
<dbReference type="Pfam" id="PF21317">
    <property type="entry name" value="BetaGal_ABD_1"/>
    <property type="match status" value="1"/>
</dbReference>
<organism evidence="10 11">
    <name type="scientific">Streptococcus parasanguinis</name>
    <dbReference type="NCBI Taxonomy" id="1318"/>
    <lineage>
        <taxon>Bacteria</taxon>
        <taxon>Bacillati</taxon>
        <taxon>Bacillota</taxon>
        <taxon>Bacilli</taxon>
        <taxon>Lactobacillales</taxon>
        <taxon>Streptococcaceae</taxon>
        <taxon>Streptococcus</taxon>
    </lineage>
</organism>